<sequence>MISVQRAPPLRILLADDDEELSQLLRDFLLREGFAVELAHDGDRALVLAQEGGFDALILDVMMPVRSGFDLLRELRRTSTLPVLMLTALGEDIDKILGLELGADDYVPKPCNPREIAARLRAILRRTRGGDADGSRLVDMNIGPISLRAASRSVTAYNQPVTLTTTEFNILAHLMREAGRVVSKETLSQAVLGRPLGPFDRSIDVHISKVRRKLGGDSEAEALISTIHRSGYLFRVFV</sequence>
<dbReference type="AlphaFoldDB" id="A0A411HMB8"/>
<dbReference type="InterPro" id="IPR001789">
    <property type="entry name" value="Sig_transdc_resp-reg_receiver"/>
</dbReference>
<gene>
    <name evidence="12" type="ORF">ELE36_15600</name>
</gene>
<organism evidence="12 13">
    <name type="scientific">Pseudolysobacter antarcticus</name>
    <dbReference type="NCBI Taxonomy" id="2511995"/>
    <lineage>
        <taxon>Bacteria</taxon>
        <taxon>Pseudomonadati</taxon>
        <taxon>Pseudomonadota</taxon>
        <taxon>Gammaproteobacteria</taxon>
        <taxon>Lysobacterales</taxon>
        <taxon>Rhodanobacteraceae</taxon>
        <taxon>Pseudolysobacter</taxon>
    </lineage>
</organism>
<dbReference type="OrthoDB" id="9802426at2"/>
<proteinExistence type="predicted"/>
<keyword evidence="4" id="KW-0902">Two-component regulatory system</keyword>
<keyword evidence="5" id="KW-0805">Transcription regulation</keyword>
<dbReference type="SMART" id="SM00448">
    <property type="entry name" value="REC"/>
    <property type="match status" value="1"/>
</dbReference>
<feature type="DNA-binding region" description="OmpR/PhoB-type" evidence="9">
    <location>
        <begin position="137"/>
        <end position="236"/>
    </location>
</feature>
<dbReference type="KEGG" id="xbc:ELE36_15600"/>
<evidence type="ECO:0000256" key="6">
    <source>
        <dbReference type="ARBA" id="ARBA00023125"/>
    </source>
</evidence>
<keyword evidence="3 8" id="KW-0597">Phosphoprotein</keyword>
<dbReference type="Pfam" id="PF00486">
    <property type="entry name" value="Trans_reg_C"/>
    <property type="match status" value="1"/>
</dbReference>
<dbReference type="InterPro" id="IPR011006">
    <property type="entry name" value="CheY-like_superfamily"/>
</dbReference>
<evidence type="ECO:0000256" key="8">
    <source>
        <dbReference type="PROSITE-ProRule" id="PRU00169"/>
    </source>
</evidence>
<dbReference type="SUPFAM" id="SSF52172">
    <property type="entry name" value="CheY-like"/>
    <property type="match status" value="1"/>
</dbReference>
<dbReference type="GO" id="GO:0032993">
    <property type="term" value="C:protein-DNA complex"/>
    <property type="evidence" value="ECO:0007669"/>
    <property type="project" value="TreeGrafter"/>
</dbReference>
<evidence type="ECO:0000256" key="2">
    <source>
        <dbReference type="ARBA" id="ARBA00022490"/>
    </source>
</evidence>
<reference evidence="12 13" key="1">
    <citation type="submission" date="2019-01" db="EMBL/GenBank/DDBJ databases">
        <title>Pseudolysobacter antarctica gen. nov., sp. nov., isolated from Fildes Peninsula, Antarctica.</title>
        <authorList>
            <person name="Wei Z."/>
            <person name="Peng F."/>
        </authorList>
    </citation>
    <scope>NUCLEOTIDE SEQUENCE [LARGE SCALE GENOMIC DNA]</scope>
    <source>
        <strain evidence="12 13">AQ6-296</strain>
    </source>
</reference>
<dbReference type="PANTHER" id="PTHR48111:SF39">
    <property type="entry name" value="TRANSCRIPTIONAL REGULATORY PROTEIN CPXR"/>
    <property type="match status" value="1"/>
</dbReference>
<dbReference type="GO" id="GO:0005829">
    <property type="term" value="C:cytosol"/>
    <property type="evidence" value="ECO:0007669"/>
    <property type="project" value="TreeGrafter"/>
</dbReference>
<feature type="modified residue" description="4-aspartylphosphate" evidence="8">
    <location>
        <position position="60"/>
    </location>
</feature>
<dbReference type="SMART" id="SM00862">
    <property type="entry name" value="Trans_reg_C"/>
    <property type="match status" value="1"/>
</dbReference>
<dbReference type="GO" id="GO:0000976">
    <property type="term" value="F:transcription cis-regulatory region binding"/>
    <property type="evidence" value="ECO:0007669"/>
    <property type="project" value="TreeGrafter"/>
</dbReference>
<dbReference type="GO" id="GO:0006355">
    <property type="term" value="P:regulation of DNA-templated transcription"/>
    <property type="evidence" value="ECO:0007669"/>
    <property type="project" value="InterPro"/>
</dbReference>
<dbReference type="EMBL" id="CP035704">
    <property type="protein sequence ID" value="QBB71666.1"/>
    <property type="molecule type" value="Genomic_DNA"/>
</dbReference>
<dbReference type="Gene3D" id="1.10.10.10">
    <property type="entry name" value="Winged helix-like DNA-binding domain superfamily/Winged helix DNA-binding domain"/>
    <property type="match status" value="1"/>
</dbReference>
<dbReference type="RefSeq" id="WP_129834892.1">
    <property type="nucleotide sequence ID" value="NZ_CP035704.1"/>
</dbReference>
<evidence type="ECO:0000256" key="5">
    <source>
        <dbReference type="ARBA" id="ARBA00023015"/>
    </source>
</evidence>
<accession>A0A411HMB8</accession>
<dbReference type="Pfam" id="PF00072">
    <property type="entry name" value="Response_reg"/>
    <property type="match status" value="1"/>
</dbReference>
<keyword evidence="7" id="KW-0804">Transcription</keyword>
<keyword evidence="13" id="KW-1185">Reference proteome</keyword>
<evidence type="ECO:0000256" key="1">
    <source>
        <dbReference type="ARBA" id="ARBA00004496"/>
    </source>
</evidence>
<evidence type="ECO:0000313" key="13">
    <source>
        <dbReference type="Proteomes" id="UP000291562"/>
    </source>
</evidence>
<dbReference type="GO" id="GO:0000156">
    <property type="term" value="F:phosphorelay response regulator activity"/>
    <property type="evidence" value="ECO:0007669"/>
    <property type="project" value="TreeGrafter"/>
</dbReference>
<evidence type="ECO:0000313" key="12">
    <source>
        <dbReference type="EMBL" id="QBB71666.1"/>
    </source>
</evidence>
<dbReference type="Proteomes" id="UP000291562">
    <property type="component" value="Chromosome"/>
</dbReference>
<name>A0A411HMB8_9GAMM</name>
<feature type="domain" description="OmpR/PhoB-type" evidence="11">
    <location>
        <begin position="137"/>
        <end position="236"/>
    </location>
</feature>
<evidence type="ECO:0000256" key="4">
    <source>
        <dbReference type="ARBA" id="ARBA00023012"/>
    </source>
</evidence>
<dbReference type="InterPro" id="IPR036388">
    <property type="entry name" value="WH-like_DNA-bd_sf"/>
</dbReference>
<dbReference type="PANTHER" id="PTHR48111">
    <property type="entry name" value="REGULATOR OF RPOS"/>
    <property type="match status" value="1"/>
</dbReference>
<dbReference type="Gene3D" id="6.10.250.690">
    <property type="match status" value="1"/>
</dbReference>
<evidence type="ECO:0000256" key="7">
    <source>
        <dbReference type="ARBA" id="ARBA00023163"/>
    </source>
</evidence>
<evidence type="ECO:0000259" key="10">
    <source>
        <dbReference type="PROSITE" id="PS50110"/>
    </source>
</evidence>
<keyword evidence="6 9" id="KW-0238">DNA-binding</keyword>
<dbReference type="PROSITE" id="PS50110">
    <property type="entry name" value="RESPONSE_REGULATORY"/>
    <property type="match status" value="1"/>
</dbReference>
<dbReference type="InterPro" id="IPR001867">
    <property type="entry name" value="OmpR/PhoB-type_DNA-bd"/>
</dbReference>
<evidence type="ECO:0000256" key="3">
    <source>
        <dbReference type="ARBA" id="ARBA00022553"/>
    </source>
</evidence>
<dbReference type="InterPro" id="IPR016032">
    <property type="entry name" value="Sig_transdc_resp-reg_C-effctor"/>
</dbReference>
<dbReference type="InterPro" id="IPR039420">
    <property type="entry name" value="WalR-like"/>
</dbReference>
<feature type="domain" description="Response regulatory" evidence="10">
    <location>
        <begin position="11"/>
        <end position="124"/>
    </location>
</feature>
<dbReference type="Gene3D" id="3.40.50.2300">
    <property type="match status" value="1"/>
</dbReference>
<evidence type="ECO:0000259" key="11">
    <source>
        <dbReference type="PROSITE" id="PS51755"/>
    </source>
</evidence>
<comment type="subcellular location">
    <subcellularLocation>
        <location evidence="1">Cytoplasm</location>
    </subcellularLocation>
</comment>
<dbReference type="PROSITE" id="PS51755">
    <property type="entry name" value="OMPR_PHOB"/>
    <property type="match status" value="1"/>
</dbReference>
<dbReference type="CDD" id="cd00383">
    <property type="entry name" value="trans_reg_C"/>
    <property type="match status" value="1"/>
</dbReference>
<dbReference type="SUPFAM" id="SSF46894">
    <property type="entry name" value="C-terminal effector domain of the bipartite response regulators"/>
    <property type="match status" value="1"/>
</dbReference>
<evidence type="ECO:0000256" key="9">
    <source>
        <dbReference type="PROSITE-ProRule" id="PRU01091"/>
    </source>
</evidence>
<keyword evidence="2" id="KW-0963">Cytoplasm</keyword>
<protein>
    <submittedName>
        <fullName evidence="12">Response regulator transcription factor</fullName>
    </submittedName>
</protein>